<dbReference type="InterPro" id="IPR010982">
    <property type="entry name" value="Lambda_DNA-bd_dom_sf"/>
</dbReference>
<dbReference type="PROSITE" id="PS50943">
    <property type="entry name" value="HTH_CROC1"/>
    <property type="match status" value="1"/>
</dbReference>
<feature type="domain" description="HTH cro/C1-type" evidence="1">
    <location>
        <begin position="14"/>
        <end position="68"/>
    </location>
</feature>
<dbReference type="Proteomes" id="UP001203136">
    <property type="component" value="Unassembled WGS sequence"/>
</dbReference>
<organism evidence="2 3">
    <name type="scientific">Clostridium symbiosum</name>
    <name type="common">Bacteroides symbiosus</name>
    <dbReference type="NCBI Taxonomy" id="1512"/>
    <lineage>
        <taxon>Bacteria</taxon>
        <taxon>Bacillati</taxon>
        <taxon>Bacillota</taxon>
        <taxon>Clostridia</taxon>
        <taxon>Lachnospirales</taxon>
        <taxon>Lachnospiraceae</taxon>
        <taxon>Otoolea</taxon>
    </lineage>
</organism>
<dbReference type="Pfam" id="PF13443">
    <property type="entry name" value="HTH_26"/>
    <property type="match status" value="1"/>
</dbReference>
<dbReference type="SMART" id="SM00530">
    <property type="entry name" value="HTH_XRE"/>
    <property type="match status" value="1"/>
</dbReference>
<dbReference type="AlphaFoldDB" id="A0AAW5F5I2"/>
<dbReference type="RefSeq" id="WP_024738534.1">
    <property type="nucleotide sequence ID" value="NZ_BAABZD010000005.1"/>
</dbReference>
<reference evidence="2" key="1">
    <citation type="journal article" date="2022" name="Cell Host Microbe">
        <title>Colonization of the live biotherapeutic product VE303 and modulation of the microbiota and metabolites in healthy volunteers.</title>
        <authorList>
            <person name="Dsouza M."/>
            <person name="Menon R."/>
            <person name="Crossette E."/>
            <person name="Bhattarai S.K."/>
            <person name="Schneider J."/>
            <person name="Kim Y.G."/>
            <person name="Reddy S."/>
            <person name="Caballero S."/>
            <person name="Felix C."/>
            <person name="Cornacchione L."/>
            <person name="Hendrickson J."/>
            <person name="Watson A.R."/>
            <person name="Minot S.S."/>
            <person name="Greenfield N."/>
            <person name="Schopf L."/>
            <person name="Szabady R."/>
            <person name="Patarroyo J."/>
            <person name="Smith W."/>
            <person name="Harrison P."/>
            <person name="Kuijper E.J."/>
            <person name="Kelly C.P."/>
            <person name="Olle B."/>
            <person name="Bobilev D."/>
            <person name="Silber J.L."/>
            <person name="Bucci V."/>
            <person name="Roberts B."/>
            <person name="Faith J."/>
            <person name="Norman J.M."/>
        </authorList>
    </citation>
    <scope>NUCLEOTIDE SEQUENCE</scope>
    <source>
        <strain evidence="2">VE303-04</strain>
    </source>
</reference>
<proteinExistence type="predicted"/>
<gene>
    <name evidence="2" type="ORF">K5I21_15015</name>
</gene>
<protein>
    <submittedName>
        <fullName evidence="2">Helix-turn-helix domain-containing protein</fullName>
    </submittedName>
</protein>
<evidence type="ECO:0000313" key="2">
    <source>
        <dbReference type="EMBL" id="MCK0087164.1"/>
    </source>
</evidence>
<dbReference type="GO" id="GO:0003677">
    <property type="term" value="F:DNA binding"/>
    <property type="evidence" value="ECO:0007669"/>
    <property type="project" value="InterPro"/>
</dbReference>
<accession>A0AAW5F5I2</accession>
<dbReference type="CDD" id="cd00093">
    <property type="entry name" value="HTH_XRE"/>
    <property type="match status" value="1"/>
</dbReference>
<dbReference type="InterPro" id="IPR001387">
    <property type="entry name" value="Cro/C1-type_HTH"/>
</dbReference>
<evidence type="ECO:0000313" key="3">
    <source>
        <dbReference type="Proteomes" id="UP001203136"/>
    </source>
</evidence>
<dbReference type="SUPFAM" id="SSF47413">
    <property type="entry name" value="lambda repressor-like DNA-binding domains"/>
    <property type="match status" value="1"/>
</dbReference>
<sequence>MPEEVYRKIFSRNLIHYMEMNGKTQTDLINDLGFNKSAVSTWCNGTRLPRMDKVDALAKYFKINRSDLIEEKSDFDSNDRYYLNDETARAAQEIFENKELRMLFDVQRDMDADDLRALHNMALALKRKERGNDDDTGC</sequence>
<comment type="caution">
    <text evidence="2">The sequence shown here is derived from an EMBL/GenBank/DDBJ whole genome shotgun (WGS) entry which is preliminary data.</text>
</comment>
<evidence type="ECO:0000259" key="1">
    <source>
        <dbReference type="PROSITE" id="PS50943"/>
    </source>
</evidence>
<dbReference type="EMBL" id="JAINVB010000001">
    <property type="protein sequence ID" value="MCK0087164.1"/>
    <property type="molecule type" value="Genomic_DNA"/>
</dbReference>
<name>A0AAW5F5I2_CLOSY</name>
<dbReference type="Gene3D" id="1.10.260.40">
    <property type="entry name" value="lambda repressor-like DNA-binding domains"/>
    <property type="match status" value="1"/>
</dbReference>